<evidence type="ECO:0000256" key="1">
    <source>
        <dbReference type="SAM" id="MobiDB-lite"/>
    </source>
</evidence>
<dbReference type="EMBL" id="OX459944">
    <property type="protein sequence ID" value="CAI9178891.1"/>
    <property type="molecule type" value="Genomic_DNA"/>
</dbReference>
<name>A0ABN9A3D9_RANTA</name>
<proteinExistence type="predicted"/>
<protein>
    <submittedName>
        <fullName evidence="2">Uncharacterized protein</fullName>
    </submittedName>
</protein>
<feature type="compositionally biased region" description="Basic and acidic residues" evidence="1">
    <location>
        <begin position="26"/>
        <end position="35"/>
    </location>
</feature>
<gene>
    <name evidence="2" type="ORF">MRATA1EN1_LOCUS27853</name>
</gene>
<keyword evidence="3" id="KW-1185">Reference proteome</keyword>
<dbReference type="Proteomes" id="UP001176941">
    <property type="component" value="Chromosome 8"/>
</dbReference>
<evidence type="ECO:0000313" key="2">
    <source>
        <dbReference type="EMBL" id="CAI9178891.1"/>
    </source>
</evidence>
<accession>A0ABN9A3D9</accession>
<sequence length="204" mass="20392">MRSPPRLGRGARARRRVRHGQASEARTAEPSEVRRPSPAGPAAPPGRGGGAGGGGRRPGALFAARSLGRSLPRGPARAAPRTAGIVWLGGRGGRLPPTSPPGAAIGRCRAVNPAPPPRGGPAPSTRAPQQLSAAPAATDGGSPPGRPASRSAPPCAWARRLLVLRAEAVPGARRPAEGGPGPRGAGVGWGHSALGWALYAHALP</sequence>
<reference evidence="2" key="1">
    <citation type="submission" date="2023-04" db="EMBL/GenBank/DDBJ databases">
        <authorList>
            <consortium name="ELIXIR-Norway"/>
        </authorList>
    </citation>
    <scope>NUCLEOTIDE SEQUENCE [LARGE SCALE GENOMIC DNA]</scope>
</reference>
<feature type="region of interest" description="Disordered" evidence="1">
    <location>
        <begin position="1"/>
        <end position="154"/>
    </location>
</feature>
<evidence type="ECO:0000313" key="3">
    <source>
        <dbReference type="Proteomes" id="UP001176941"/>
    </source>
</evidence>
<feature type="compositionally biased region" description="Gly residues" evidence="1">
    <location>
        <begin position="46"/>
        <end position="57"/>
    </location>
</feature>
<feature type="compositionally biased region" description="Low complexity" evidence="1">
    <location>
        <begin position="68"/>
        <end position="84"/>
    </location>
</feature>
<organism evidence="2 3">
    <name type="scientific">Rangifer tarandus platyrhynchus</name>
    <name type="common">Svalbard reindeer</name>
    <dbReference type="NCBI Taxonomy" id="3082113"/>
    <lineage>
        <taxon>Eukaryota</taxon>
        <taxon>Metazoa</taxon>
        <taxon>Chordata</taxon>
        <taxon>Craniata</taxon>
        <taxon>Vertebrata</taxon>
        <taxon>Euteleostomi</taxon>
        <taxon>Mammalia</taxon>
        <taxon>Eutheria</taxon>
        <taxon>Laurasiatheria</taxon>
        <taxon>Artiodactyla</taxon>
        <taxon>Ruminantia</taxon>
        <taxon>Pecora</taxon>
        <taxon>Cervidae</taxon>
        <taxon>Odocoileinae</taxon>
        <taxon>Rangifer</taxon>
    </lineage>
</organism>
<feature type="compositionally biased region" description="Basic residues" evidence="1">
    <location>
        <begin position="9"/>
        <end position="19"/>
    </location>
</feature>